<dbReference type="NCBIfam" id="TIGR03592">
    <property type="entry name" value="yidC_oxa1_cterm"/>
    <property type="match status" value="1"/>
</dbReference>
<dbReference type="GO" id="GO:0015031">
    <property type="term" value="P:protein transport"/>
    <property type="evidence" value="ECO:0007669"/>
    <property type="project" value="UniProtKB-KW"/>
</dbReference>
<dbReference type="PANTHER" id="PTHR12428">
    <property type="entry name" value="OXA1"/>
    <property type="match status" value="1"/>
</dbReference>
<name>A0AA52EI76_9PROT</name>
<dbReference type="RefSeq" id="WP_310799972.1">
    <property type="nucleotide sequence ID" value="NZ_CP123872.1"/>
</dbReference>
<accession>A0AA52EI76</accession>
<evidence type="ECO:0000313" key="16">
    <source>
        <dbReference type="EMBL" id="WND04108.1"/>
    </source>
</evidence>
<dbReference type="KEGG" id="tmk:QGN29_06940"/>
<protein>
    <recommendedName>
        <fullName evidence="3 13">Membrane protein insertase YidC</fullName>
    </recommendedName>
    <alternativeName>
        <fullName evidence="12 13">Foldase YidC</fullName>
    </alternativeName>
    <alternativeName>
        <fullName evidence="13">Membrane protein YidC</fullName>
    </alternativeName>
    <alternativeName>
        <fullName evidence="11 13">membrane integrase YidC</fullName>
    </alternativeName>
</protein>
<comment type="subunit">
    <text evidence="13">Interacts with the Sec translocase complex via SecD. Specifically interacts with transmembrane segments of nascent integral membrane proteins during membrane integration.</text>
</comment>
<dbReference type="CDD" id="cd20070">
    <property type="entry name" value="5TM_YidC_Alb3"/>
    <property type="match status" value="1"/>
</dbReference>
<dbReference type="NCBIfam" id="NF002353">
    <property type="entry name" value="PRK01318.1-4"/>
    <property type="match status" value="1"/>
</dbReference>
<evidence type="ECO:0000256" key="7">
    <source>
        <dbReference type="ARBA" id="ARBA00022927"/>
    </source>
</evidence>
<dbReference type="EMBL" id="CP123872">
    <property type="protein sequence ID" value="WND04108.1"/>
    <property type="molecule type" value="Genomic_DNA"/>
</dbReference>
<dbReference type="InterPro" id="IPR019998">
    <property type="entry name" value="Membr_insert_YidC"/>
</dbReference>
<feature type="transmembrane region" description="Helical" evidence="13">
    <location>
        <begin position="501"/>
        <end position="518"/>
    </location>
</feature>
<feature type="domain" description="Membrane insertase YidC N-terminal" evidence="15">
    <location>
        <begin position="87"/>
        <end position="363"/>
    </location>
</feature>
<dbReference type="NCBIfam" id="TIGR03593">
    <property type="entry name" value="yidC_nterm"/>
    <property type="match status" value="1"/>
</dbReference>
<evidence type="ECO:0000256" key="3">
    <source>
        <dbReference type="ARBA" id="ARBA00015325"/>
    </source>
</evidence>
<dbReference type="InterPro" id="IPR038221">
    <property type="entry name" value="YidC_periplasmic_sf"/>
</dbReference>
<feature type="transmembrane region" description="Helical" evidence="13">
    <location>
        <begin position="6"/>
        <end position="26"/>
    </location>
</feature>
<dbReference type="GO" id="GO:0051205">
    <property type="term" value="P:protein insertion into membrane"/>
    <property type="evidence" value="ECO:0007669"/>
    <property type="project" value="TreeGrafter"/>
</dbReference>
<organism evidence="16 17">
    <name type="scientific">Temperatibacter marinus</name>
    <dbReference type="NCBI Taxonomy" id="1456591"/>
    <lineage>
        <taxon>Bacteria</taxon>
        <taxon>Pseudomonadati</taxon>
        <taxon>Pseudomonadota</taxon>
        <taxon>Alphaproteobacteria</taxon>
        <taxon>Kordiimonadales</taxon>
        <taxon>Temperatibacteraceae</taxon>
        <taxon>Temperatibacter</taxon>
    </lineage>
</organism>
<proteinExistence type="inferred from homology"/>
<evidence type="ECO:0000259" key="15">
    <source>
        <dbReference type="Pfam" id="PF14849"/>
    </source>
</evidence>
<keyword evidence="4 13" id="KW-0813">Transport</keyword>
<keyword evidence="5 13" id="KW-1003">Cell membrane</keyword>
<evidence type="ECO:0000256" key="1">
    <source>
        <dbReference type="ARBA" id="ARBA00004429"/>
    </source>
</evidence>
<dbReference type="GO" id="GO:0032977">
    <property type="term" value="F:membrane insertase activity"/>
    <property type="evidence" value="ECO:0007669"/>
    <property type="project" value="InterPro"/>
</dbReference>
<dbReference type="Gene3D" id="2.70.98.90">
    <property type="match status" value="1"/>
</dbReference>
<dbReference type="InterPro" id="IPR047196">
    <property type="entry name" value="YidC_ALB_C"/>
</dbReference>
<dbReference type="InterPro" id="IPR028055">
    <property type="entry name" value="YidC/Oxa/ALB_C"/>
</dbReference>
<comment type="subcellular location">
    <subcellularLocation>
        <location evidence="1">Cell inner membrane</location>
        <topology evidence="1">Multi-pass membrane protein</topology>
    </subcellularLocation>
    <subcellularLocation>
        <location evidence="13">Cell membrane</location>
        <topology evidence="13">Multi-pass membrane protein</topology>
    </subcellularLocation>
</comment>
<keyword evidence="6 13" id="KW-0812">Transmembrane</keyword>
<evidence type="ECO:0000313" key="17">
    <source>
        <dbReference type="Proteomes" id="UP001268683"/>
    </source>
</evidence>
<feature type="transmembrane region" description="Helical" evidence="13">
    <location>
        <begin position="538"/>
        <end position="559"/>
    </location>
</feature>
<dbReference type="PRINTS" id="PR01900">
    <property type="entry name" value="YIDCPROTEIN"/>
</dbReference>
<dbReference type="PRINTS" id="PR00701">
    <property type="entry name" value="60KDINNERMP"/>
</dbReference>
<dbReference type="PANTHER" id="PTHR12428:SF65">
    <property type="entry name" value="CYTOCHROME C OXIDASE ASSEMBLY PROTEIN COX18, MITOCHONDRIAL"/>
    <property type="match status" value="1"/>
</dbReference>
<dbReference type="Pfam" id="PF14849">
    <property type="entry name" value="YidC_periplas"/>
    <property type="match status" value="1"/>
</dbReference>
<feature type="transmembrane region" description="Helical" evidence="13">
    <location>
        <begin position="376"/>
        <end position="395"/>
    </location>
</feature>
<feature type="domain" description="Membrane insertase YidC/Oxa/ALB C-terminal" evidence="14">
    <location>
        <begin position="376"/>
        <end position="573"/>
    </location>
</feature>
<keyword evidence="10 13" id="KW-0143">Chaperone</keyword>
<evidence type="ECO:0000256" key="8">
    <source>
        <dbReference type="ARBA" id="ARBA00022989"/>
    </source>
</evidence>
<dbReference type="InterPro" id="IPR001708">
    <property type="entry name" value="YidC/ALB3/OXA1/COX18"/>
</dbReference>
<dbReference type="AlphaFoldDB" id="A0AA52EI76"/>
<reference evidence="16" key="1">
    <citation type="submission" date="2023-04" db="EMBL/GenBank/DDBJ databases">
        <title>Complete genome sequence of Temperatibacter marinus.</title>
        <authorList>
            <person name="Rong J.-C."/>
            <person name="Yi M.-L."/>
            <person name="Zhao Q."/>
        </authorList>
    </citation>
    <scope>NUCLEOTIDE SEQUENCE</scope>
    <source>
        <strain evidence="16">NBRC 110045</strain>
    </source>
</reference>
<evidence type="ECO:0000256" key="11">
    <source>
        <dbReference type="ARBA" id="ARBA00033245"/>
    </source>
</evidence>
<feature type="transmembrane region" description="Helical" evidence="13">
    <location>
        <begin position="439"/>
        <end position="459"/>
    </location>
</feature>
<dbReference type="GO" id="GO:0005886">
    <property type="term" value="C:plasma membrane"/>
    <property type="evidence" value="ECO:0007669"/>
    <property type="project" value="UniProtKB-SubCell"/>
</dbReference>
<evidence type="ECO:0000256" key="12">
    <source>
        <dbReference type="ARBA" id="ARBA00033342"/>
    </source>
</evidence>
<evidence type="ECO:0000256" key="2">
    <source>
        <dbReference type="ARBA" id="ARBA00010527"/>
    </source>
</evidence>
<keyword evidence="7 13" id="KW-0653">Protein transport</keyword>
<comment type="similarity">
    <text evidence="2 13">Belongs to the OXA1/ALB3/YidC family. Type 1 subfamily.</text>
</comment>
<evidence type="ECO:0000256" key="10">
    <source>
        <dbReference type="ARBA" id="ARBA00023186"/>
    </source>
</evidence>
<dbReference type="InterPro" id="IPR028053">
    <property type="entry name" value="Membr_insert_YidC_N"/>
</dbReference>
<evidence type="ECO:0000256" key="9">
    <source>
        <dbReference type="ARBA" id="ARBA00023136"/>
    </source>
</evidence>
<comment type="function">
    <text evidence="13">Required for the insertion and/or proper folding and/or complex formation of integral membrane proteins into the membrane. Involved in integration of membrane proteins that insert both dependently and independently of the Sec translocase complex, as well as at least some lipoproteins. Aids folding of multispanning membrane proteins.</text>
</comment>
<keyword evidence="8 13" id="KW-1133">Transmembrane helix</keyword>
<dbReference type="Proteomes" id="UP001268683">
    <property type="component" value="Chromosome"/>
</dbReference>
<evidence type="ECO:0000259" key="14">
    <source>
        <dbReference type="Pfam" id="PF02096"/>
    </source>
</evidence>
<sequence length="579" mass="64867">MGESKNIIVAIALSLLFMFGYNEFYLGPKLEKERLAYEEQQKALEGSQIPGKAPTDPAKVIPGQKPASSVETGGQISLADALSETTRLKISTPELIGSLSLRGAIIDDLQLVNHKVEKDSEDLIRLLTPMGIRGEKAYYTRFGWVDSNLNSLVPENALWTSNSTELTPTSPVTLSYVNAEGIEFIQTISVDDKFMFTVEQTINNNSTADVAASAYGLVERQGPIETDGMFILHEGLIAGLSDEANKTLIELDYEDAATDPINQETTGGWLGITDKYWMTVLVPDQKTVLPRAAMSQMGAAYGAEYFNYVETVKANESATVTNRFYAGAKDVPTIRQYQEDLGVEIFIDSVDWGWFHFITYPFYVALHFLFGLVGNFGVAIILFTIVIKLALFPLANKQYVSMAHMKKVQPQIKKMQERYKDDRAKLQQEMMALYKKEKINPMAGCLPIFIQIPIFFSLYKVLYVTIDMRHQPFFGWITDLSAPDPLTPLNLFGLIPWDPPSLIAVGIWPILMGVSMWAQQKMNPTTMAPEQQKIMNMLPIIFTFILANFAAGLVIYWTWNAILSVAQQYVITRREEAKG</sequence>
<evidence type="ECO:0000256" key="4">
    <source>
        <dbReference type="ARBA" id="ARBA00022448"/>
    </source>
</evidence>
<dbReference type="Pfam" id="PF02096">
    <property type="entry name" value="60KD_IMP"/>
    <property type="match status" value="1"/>
</dbReference>
<dbReference type="CDD" id="cd19961">
    <property type="entry name" value="EcYidC-like_peri"/>
    <property type="match status" value="1"/>
</dbReference>
<keyword evidence="9 13" id="KW-0472">Membrane</keyword>
<dbReference type="HAMAP" id="MF_01810">
    <property type="entry name" value="YidC_type1"/>
    <property type="match status" value="1"/>
</dbReference>
<evidence type="ECO:0000256" key="6">
    <source>
        <dbReference type="ARBA" id="ARBA00022692"/>
    </source>
</evidence>
<keyword evidence="17" id="KW-1185">Reference proteome</keyword>
<evidence type="ECO:0000256" key="13">
    <source>
        <dbReference type="HAMAP-Rule" id="MF_01810"/>
    </source>
</evidence>
<evidence type="ECO:0000256" key="5">
    <source>
        <dbReference type="ARBA" id="ARBA00022475"/>
    </source>
</evidence>
<gene>
    <name evidence="13 16" type="primary">yidC</name>
    <name evidence="16" type="ORF">QGN29_06940</name>
</gene>